<evidence type="ECO:0000313" key="11">
    <source>
        <dbReference type="EMBL" id="AEI37769.1"/>
    </source>
</evidence>
<dbReference type="UniPathway" id="UPA00077">
    <property type="reaction ID" value="UER00158"/>
</dbReference>
<dbReference type="PROSITE" id="PS00075">
    <property type="entry name" value="DHFR_1"/>
    <property type="match status" value="1"/>
</dbReference>
<dbReference type="InterPro" id="IPR012259">
    <property type="entry name" value="DHFR"/>
</dbReference>
<evidence type="ECO:0000313" key="12">
    <source>
        <dbReference type="Proteomes" id="UP000000491"/>
    </source>
</evidence>
<dbReference type="InterPro" id="IPR001796">
    <property type="entry name" value="DHFR_dom"/>
</dbReference>
<keyword evidence="5 8" id="KW-0521">NADP</keyword>
<keyword evidence="6 8" id="KW-0560">Oxidoreductase</keyword>
<accession>F8ESJ4</accession>
<reference evidence="11 12" key="1">
    <citation type="journal article" date="2011" name="J. Bacteriol.">
        <title>Genome sequence of the ethanol-producing Zymomonas mobilis subsp. pomaceae lectotype strain ATCC 29192.</title>
        <authorList>
            <person name="Kouvelis V.N."/>
            <person name="Davenport K.W."/>
            <person name="Brettin T.S."/>
            <person name="Bruce D."/>
            <person name="Detter C."/>
            <person name="Han C.S."/>
            <person name="Nolan M."/>
            <person name="Tapia R."/>
            <person name="Damoulaki A."/>
            <person name="Kyrpides N.C."/>
            <person name="Typas M.A."/>
            <person name="Pappas K.M."/>
        </authorList>
    </citation>
    <scope>NUCLEOTIDE SEQUENCE [LARGE SCALE GENOMIC DNA]</scope>
    <source>
        <strain evidence="12">ATCC 29192 / DSM 22645 / JCM 10191 / CCUG 17912 / NBRC 13757 / NCIMB 11200 / NRRL B-4491 / Barker I</strain>
    </source>
</reference>
<evidence type="ECO:0000256" key="2">
    <source>
        <dbReference type="ARBA" id="ARBA00009539"/>
    </source>
</evidence>
<dbReference type="GO" id="GO:0046655">
    <property type="term" value="P:folic acid metabolic process"/>
    <property type="evidence" value="ECO:0007669"/>
    <property type="project" value="TreeGrafter"/>
</dbReference>
<dbReference type="GO" id="GO:0004146">
    <property type="term" value="F:dihydrofolate reductase activity"/>
    <property type="evidence" value="ECO:0007669"/>
    <property type="project" value="UniProtKB-EC"/>
</dbReference>
<comment type="catalytic activity">
    <reaction evidence="8">
        <text>(6S)-5,6,7,8-tetrahydrofolate + NADP(+) = 7,8-dihydrofolate + NADPH + H(+)</text>
        <dbReference type="Rhea" id="RHEA:15009"/>
        <dbReference type="ChEBI" id="CHEBI:15378"/>
        <dbReference type="ChEBI" id="CHEBI:57451"/>
        <dbReference type="ChEBI" id="CHEBI:57453"/>
        <dbReference type="ChEBI" id="CHEBI:57783"/>
        <dbReference type="ChEBI" id="CHEBI:58349"/>
        <dbReference type="EC" id="1.5.1.3"/>
    </reaction>
</comment>
<dbReference type="AlphaFoldDB" id="F8ESJ4"/>
<keyword evidence="4 8" id="KW-0554">One-carbon metabolism</keyword>
<comment type="similarity">
    <text evidence="2 8 9">Belongs to the dihydrofolate reductase family.</text>
</comment>
<proteinExistence type="inferred from homology"/>
<evidence type="ECO:0000256" key="9">
    <source>
        <dbReference type="RuleBase" id="RU004474"/>
    </source>
</evidence>
<dbReference type="GO" id="GO:0046654">
    <property type="term" value="P:tetrahydrofolate biosynthetic process"/>
    <property type="evidence" value="ECO:0007669"/>
    <property type="project" value="UniProtKB-UniPathway"/>
</dbReference>
<dbReference type="GO" id="GO:0050661">
    <property type="term" value="F:NADP binding"/>
    <property type="evidence" value="ECO:0007669"/>
    <property type="project" value="InterPro"/>
</dbReference>
<dbReference type="Gene3D" id="3.40.430.10">
    <property type="entry name" value="Dihydrofolate Reductase, subunit A"/>
    <property type="match status" value="1"/>
</dbReference>
<dbReference type="CDD" id="cd00209">
    <property type="entry name" value="DHFR"/>
    <property type="match status" value="1"/>
</dbReference>
<dbReference type="PIRSF" id="PIRSF000194">
    <property type="entry name" value="DHFR"/>
    <property type="match status" value="1"/>
</dbReference>
<dbReference type="InterPro" id="IPR017925">
    <property type="entry name" value="DHFR_CS"/>
</dbReference>
<dbReference type="HOGENOM" id="CLU_043966_5_0_5"/>
<evidence type="ECO:0000256" key="8">
    <source>
        <dbReference type="PIRNR" id="PIRNR000194"/>
    </source>
</evidence>
<evidence type="ECO:0000256" key="4">
    <source>
        <dbReference type="ARBA" id="ARBA00022563"/>
    </source>
</evidence>
<evidence type="ECO:0000256" key="6">
    <source>
        <dbReference type="ARBA" id="ARBA00023002"/>
    </source>
</evidence>
<dbReference type="PRINTS" id="PR00070">
    <property type="entry name" value="DHFR"/>
</dbReference>
<comment type="pathway">
    <text evidence="1 8">Cofactor biosynthesis; tetrahydrofolate biosynthesis; 5,6,7,8-tetrahydrofolate from 7,8-dihydrofolate: step 1/1.</text>
</comment>
<dbReference type="Proteomes" id="UP000000491">
    <property type="component" value="Chromosome"/>
</dbReference>
<dbReference type="EC" id="1.5.1.3" evidence="3 8"/>
<evidence type="ECO:0000256" key="7">
    <source>
        <dbReference type="ARBA" id="ARBA00025067"/>
    </source>
</evidence>
<evidence type="ECO:0000256" key="3">
    <source>
        <dbReference type="ARBA" id="ARBA00012856"/>
    </source>
</evidence>
<sequence length="169" mass="19427">MTIQPEIMLILARARNGVIGHQNKMPWHIPADLRHFKRLTINHPMIMGRQTFESLPGLLPDRPHIVLTHNMNWQAEGCEVAHNLDQAIEIALRYSSRIAIIGGAQIFKQSWSLADYIELTEIEKDYTGDTYVDLPDMSGFSLESQQDYDAESGQPAFCFKRFMKRKIMP</sequence>
<dbReference type="Pfam" id="PF00186">
    <property type="entry name" value="DHFR_1"/>
    <property type="match status" value="1"/>
</dbReference>
<feature type="domain" description="DHFR" evidence="10">
    <location>
        <begin position="6"/>
        <end position="164"/>
    </location>
</feature>
<evidence type="ECO:0000256" key="5">
    <source>
        <dbReference type="ARBA" id="ARBA00022857"/>
    </source>
</evidence>
<dbReference type="eggNOG" id="COG0262">
    <property type="taxonomic scope" value="Bacteria"/>
</dbReference>
<organism evidence="11 12">
    <name type="scientific">Zymomonas mobilis subsp. pomaceae (strain ATCC 29192 / DSM 22645 / JCM 10191 / CCUG 17912 / NBRC 13757 / NCIMB 11200 / NRRL B-4491 / Barker I)</name>
    <dbReference type="NCBI Taxonomy" id="579138"/>
    <lineage>
        <taxon>Bacteria</taxon>
        <taxon>Pseudomonadati</taxon>
        <taxon>Pseudomonadota</taxon>
        <taxon>Alphaproteobacteria</taxon>
        <taxon>Sphingomonadales</taxon>
        <taxon>Zymomonadaceae</taxon>
        <taxon>Zymomonas</taxon>
    </lineage>
</organism>
<evidence type="ECO:0000256" key="1">
    <source>
        <dbReference type="ARBA" id="ARBA00004903"/>
    </source>
</evidence>
<dbReference type="PANTHER" id="PTHR48069">
    <property type="entry name" value="DIHYDROFOLATE REDUCTASE"/>
    <property type="match status" value="1"/>
</dbReference>
<name>F8ESJ4_ZYMMT</name>
<dbReference type="PANTHER" id="PTHR48069:SF3">
    <property type="entry name" value="DIHYDROFOLATE REDUCTASE"/>
    <property type="match status" value="1"/>
</dbReference>
<dbReference type="SUPFAM" id="SSF53597">
    <property type="entry name" value="Dihydrofolate reductase-like"/>
    <property type="match status" value="1"/>
</dbReference>
<dbReference type="RefSeq" id="WP_013934165.1">
    <property type="nucleotide sequence ID" value="NC_015709.1"/>
</dbReference>
<dbReference type="InterPro" id="IPR024072">
    <property type="entry name" value="DHFR-like_dom_sf"/>
</dbReference>
<dbReference type="GO" id="GO:0006730">
    <property type="term" value="P:one-carbon metabolic process"/>
    <property type="evidence" value="ECO:0007669"/>
    <property type="project" value="UniProtKB-KW"/>
</dbReference>
<evidence type="ECO:0000259" key="10">
    <source>
        <dbReference type="PROSITE" id="PS51330"/>
    </source>
</evidence>
<comment type="function">
    <text evidence="7 8">Key enzyme in folate metabolism. Catalyzes an essential reaction for de novo glycine and purine synthesis, and for DNA precursor synthesis.</text>
</comment>
<protein>
    <recommendedName>
        <fullName evidence="3 8">Dihydrofolate reductase</fullName>
        <ecNumber evidence="3 8">1.5.1.3</ecNumber>
    </recommendedName>
</protein>
<dbReference type="STRING" id="579138.Zymop_0869"/>
<dbReference type="PATRIC" id="fig|579138.3.peg.913"/>
<dbReference type="GO" id="GO:0005829">
    <property type="term" value="C:cytosol"/>
    <property type="evidence" value="ECO:0007669"/>
    <property type="project" value="TreeGrafter"/>
</dbReference>
<dbReference type="EMBL" id="CP002865">
    <property type="protein sequence ID" value="AEI37769.1"/>
    <property type="molecule type" value="Genomic_DNA"/>
</dbReference>
<dbReference type="KEGG" id="zmp:Zymop_0869"/>
<dbReference type="PROSITE" id="PS51330">
    <property type="entry name" value="DHFR_2"/>
    <property type="match status" value="1"/>
</dbReference>
<dbReference type="GO" id="GO:0046452">
    <property type="term" value="P:dihydrofolate metabolic process"/>
    <property type="evidence" value="ECO:0007669"/>
    <property type="project" value="TreeGrafter"/>
</dbReference>
<gene>
    <name evidence="11" type="ordered locus">Zymop_0869</name>
</gene>